<dbReference type="EMBL" id="BSBI01000004">
    <property type="protein sequence ID" value="GLF95138.1"/>
    <property type="molecule type" value="Genomic_DNA"/>
</dbReference>
<evidence type="ECO:0000313" key="1">
    <source>
        <dbReference type="EMBL" id="GLF95138.1"/>
    </source>
</evidence>
<protein>
    <recommendedName>
        <fullName evidence="3">Restriction endonuclease type IV Mrr domain-containing protein</fullName>
    </recommendedName>
</protein>
<comment type="caution">
    <text evidence="1">The sequence shown here is derived from an EMBL/GenBank/DDBJ whole genome shotgun (WGS) entry which is preliminary data.</text>
</comment>
<accession>A0ABQ5NYA9</accession>
<dbReference type="Proteomes" id="UP001291653">
    <property type="component" value="Unassembled WGS sequence"/>
</dbReference>
<dbReference type="RefSeq" id="WP_323447205.1">
    <property type="nucleotide sequence ID" value="NZ_BSBI01000004.1"/>
</dbReference>
<reference evidence="1 2" key="1">
    <citation type="submission" date="2022-10" db="EMBL/GenBank/DDBJ databases">
        <title>Draft genome sequence of Streptomyces sp. YSPA8.</title>
        <authorList>
            <person name="Moriuchi R."/>
            <person name="Dohra H."/>
            <person name="Yamamura H."/>
            <person name="Kodani S."/>
        </authorList>
    </citation>
    <scope>NUCLEOTIDE SEQUENCE [LARGE SCALE GENOMIC DNA]</scope>
    <source>
        <strain evidence="1 2">YSPA8</strain>
    </source>
</reference>
<evidence type="ECO:0000313" key="2">
    <source>
        <dbReference type="Proteomes" id="UP001291653"/>
    </source>
</evidence>
<name>A0ABQ5NYA9_9ACTN</name>
<keyword evidence="2" id="KW-1185">Reference proteome</keyword>
<proteinExistence type="predicted"/>
<sequence>MVALNGFTQPAADFARQHRLILVGREELKSWAHGTHLHDVVGIPRTAP</sequence>
<gene>
    <name evidence="1" type="ORF">SYYSPA8_12595</name>
</gene>
<organism evidence="1 2">
    <name type="scientific">Streptomyces yaizuensis</name>
    <dbReference type="NCBI Taxonomy" id="2989713"/>
    <lineage>
        <taxon>Bacteria</taxon>
        <taxon>Bacillati</taxon>
        <taxon>Actinomycetota</taxon>
        <taxon>Actinomycetes</taxon>
        <taxon>Kitasatosporales</taxon>
        <taxon>Streptomycetaceae</taxon>
        <taxon>Streptomyces</taxon>
    </lineage>
</organism>
<evidence type="ECO:0008006" key="3">
    <source>
        <dbReference type="Google" id="ProtNLM"/>
    </source>
</evidence>